<dbReference type="Gene3D" id="1.20.1250.20">
    <property type="entry name" value="MFS general substrate transporter like domains"/>
    <property type="match status" value="1"/>
</dbReference>
<evidence type="ECO:0000313" key="11">
    <source>
        <dbReference type="Proteomes" id="UP000242519"/>
    </source>
</evidence>
<evidence type="ECO:0000256" key="6">
    <source>
        <dbReference type="ARBA" id="ARBA00023136"/>
    </source>
</evidence>
<feature type="transmembrane region" description="Helical" evidence="8">
    <location>
        <begin position="133"/>
        <end position="156"/>
    </location>
</feature>
<sequence length="699" mass="77392">MFANKSIRQSRAAGPDIQAVLPEDALPWYKTRHLVRLNLILLVPLFSSSTVGYDTAMMNSLQALPQWQRLFGDATSSLPAFVNAIYPIGKLLGLFPATWISDRYGRRRPMHFGFLMLMIGAAFQGGAESLPMFIIARLFLGLATSLISLPSPVLVAELAYPTHRGKLTALYNTFYYFGAVLAAWCTYGSFDAETSWAWRMPSLMQALFPFLQFLCFFFVPESPRWLVANDRHADARKILVTHHAGGDEASPLVDFQMAEMEDAIRGEKATMSQGSFAQCLQTSANRRRAFIALTLGIFAQWSGNGVVAYYLAPDVRILGVRRTSLQMLIGGLLLLFDWFVAVFAGAMLVDRVGRRPLLLVSVAGMLITYMAWTAINHFLAPDSHPGANYAILACTFVYFLFYNVGWDPLLWAYPIEIFPYTLRCRGLTITLASAYLGSIIGHFCNPIATKQFGWIYFVVFCALLALLLGIVYSCFPETRGFTLEGIVEVFEGPRERVGSGLSRDMDVDRKGSIDEDGKISEELRDVVADREGRFSALYQGKVLSPERVTNQSKPGSEGAREVKLHPSPSQNRSQKHANAKAEAEAGFQPGGEVKTTPSAEQNSAQAKTPEFEKRGSEKQAKRLRAQAQANSQTRERKATRRPRPGFSALGNDVADAHREGGFRVRGHRGHLEAMLPGQPAGQRATRPGVEEEVMSGRGE</sequence>
<evidence type="ECO:0000256" key="8">
    <source>
        <dbReference type="SAM" id="Phobius"/>
    </source>
</evidence>
<dbReference type="InParanoid" id="A0A218Z8E7"/>
<evidence type="ECO:0000256" key="1">
    <source>
        <dbReference type="ARBA" id="ARBA00004141"/>
    </source>
</evidence>
<evidence type="ECO:0000256" key="5">
    <source>
        <dbReference type="ARBA" id="ARBA00022989"/>
    </source>
</evidence>
<dbReference type="PROSITE" id="PS00216">
    <property type="entry name" value="SUGAR_TRANSPORT_1"/>
    <property type="match status" value="1"/>
</dbReference>
<feature type="transmembrane region" description="Helical" evidence="8">
    <location>
        <begin position="324"/>
        <end position="349"/>
    </location>
</feature>
<proteinExistence type="inferred from homology"/>
<dbReference type="InterPro" id="IPR050360">
    <property type="entry name" value="MFS_Sugar_Transporters"/>
</dbReference>
<dbReference type="OrthoDB" id="6133115at2759"/>
<organism evidence="10 11">
    <name type="scientific">Diplocarpon coronariae</name>
    <dbReference type="NCBI Taxonomy" id="2795749"/>
    <lineage>
        <taxon>Eukaryota</taxon>
        <taxon>Fungi</taxon>
        <taxon>Dikarya</taxon>
        <taxon>Ascomycota</taxon>
        <taxon>Pezizomycotina</taxon>
        <taxon>Leotiomycetes</taxon>
        <taxon>Helotiales</taxon>
        <taxon>Drepanopezizaceae</taxon>
        <taxon>Diplocarpon</taxon>
    </lineage>
</organism>
<feature type="transmembrane region" description="Helical" evidence="8">
    <location>
        <begin position="387"/>
        <end position="406"/>
    </location>
</feature>
<evidence type="ECO:0000256" key="7">
    <source>
        <dbReference type="SAM" id="MobiDB-lite"/>
    </source>
</evidence>
<comment type="caution">
    <text evidence="10">The sequence shown here is derived from an EMBL/GenBank/DDBJ whole genome shotgun (WGS) entry which is preliminary data.</text>
</comment>
<gene>
    <name evidence="10" type="ORF">B2J93_9326</name>
</gene>
<dbReference type="GO" id="GO:0005351">
    <property type="term" value="F:carbohydrate:proton symporter activity"/>
    <property type="evidence" value="ECO:0007669"/>
    <property type="project" value="TreeGrafter"/>
</dbReference>
<feature type="transmembrane region" description="Helical" evidence="8">
    <location>
        <begin position="78"/>
        <end position="97"/>
    </location>
</feature>
<dbReference type="InterPro" id="IPR003663">
    <property type="entry name" value="Sugar/inositol_transpt"/>
</dbReference>
<comment type="similarity">
    <text evidence="2">Belongs to the major facilitator superfamily. Sugar transporter (TC 2.A.1.1) family.</text>
</comment>
<feature type="transmembrane region" description="Helical" evidence="8">
    <location>
        <begin position="39"/>
        <end position="58"/>
    </location>
</feature>
<dbReference type="FunFam" id="1.20.1250.20:FF:000134">
    <property type="entry name" value="MFS sugar transporter protein"/>
    <property type="match status" value="1"/>
</dbReference>
<feature type="transmembrane region" description="Helical" evidence="8">
    <location>
        <begin position="427"/>
        <end position="448"/>
    </location>
</feature>
<feature type="region of interest" description="Disordered" evidence="7">
    <location>
        <begin position="545"/>
        <end position="658"/>
    </location>
</feature>
<keyword evidence="6 8" id="KW-0472">Membrane</keyword>
<dbReference type="PRINTS" id="PR00171">
    <property type="entry name" value="SUGRTRNSPORT"/>
</dbReference>
<evidence type="ECO:0000256" key="4">
    <source>
        <dbReference type="ARBA" id="ARBA00022692"/>
    </source>
</evidence>
<dbReference type="InterPro" id="IPR005828">
    <property type="entry name" value="MFS_sugar_transport-like"/>
</dbReference>
<keyword evidence="5 8" id="KW-1133">Transmembrane helix</keyword>
<feature type="transmembrane region" description="Helical" evidence="8">
    <location>
        <begin position="356"/>
        <end position="375"/>
    </location>
</feature>
<dbReference type="STRING" id="503106.A0A218Z8E7"/>
<dbReference type="GO" id="GO:0016020">
    <property type="term" value="C:membrane"/>
    <property type="evidence" value="ECO:0007669"/>
    <property type="project" value="UniProtKB-SubCell"/>
</dbReference>
<feature type="transmembrane region" description="Helical" evidence="8">
    <location>
        <begin position="109"/>
        <end position="127"/>
    </location>
</feature>
<comment type="subcellular location">
    <subcellularLocation>
        <location evidence="1">Membrane</location>
        <topology evidence="1">Multi-pass membrane protein</topology>
    </subcellularLocation>
</comment>
<evidence type="ECO:0000256" key="3">
    <source>
        <dbReference type="ARBA" id="ARBA00022448"/>
    </source>
</evidence>
<dbReference type="InterPro" id="IPR020846">
    <property type="entry name" value="MFS_dom"/>
</dbReference>
<feature type="transmembrane region" description="Helical" evidence="8">
    <location>
        <begin position="454"/>
        <end position="475"/>
    </location>
</feature>
<dbReference type="SUPFAM" id="SSF103473">
    <property type="entry name" value="MFS general substrate transporter"/>
    <property type="match status" value="1"/>
</dbReference>
<keyword evidence="3" id="KW-0813">Transport</keyword>
<dbReference type="NCBIfam" id="TIGR00879">
    <property type="entry name" value="SP"/>
    <property type="match status" value="1"/>
</dbReference>
<dbReference type="EMBL" id="MZNU01000116">
    <property type="protein sequence ID" value="OWP04258.1"/>
    <property type="molecule type" value="Genomic_DNA"/>
</dbReference>
<dbReference type="PROSITE" id="PS50850">
    <property type="entry name" value="MFS"/>
    <property type="match status" value="1"/>
</dbReference>
<dbReference type="Pfam" id="PF00083">
    <property type="entry name" value="Sugar_tr"/>
    <property type="match status" value="1"/>
</dbReference>
<dbReference type="Proteomes" id="UP000242519">
    <property type="component" value="Unassembled WGS sequence"/>
</dbReference>
<feature type="compositionally biased region" description="Basic and acidic residues" evidence="7">
    <location>
        <begin position="609"/>
        <end position="620"/>
    </location>
</feature>
<keyword evidence="4 8" id="KW-0812">Transmembrane</keyword>
<dbReference type="InterPro" id="IPR036259">
    <property type="entry name" value="MFS_trans_sf"/>
</dbReference>
<feature type="region of interest" description="Disordered" evidence="7">
    <location>
        <begin position="670"/>
        <end position="699"/>
    </location>
</feature>
<dbReference type="PANTHER" id="PTHR48022">
    <property type="entry name" value="PLASTIDIC GLUCOSE TRANSPORTER 4"/>
    <property type="match status" value="1"/>
</dbReference>
<protein>
    <recommendedName>
        <fullName evidence="9">Major facilitator superfamily (MFS) profile domain-containing protein</fullName>
    </recommendedName>
</protein>
<evidence type="ECO:0000313" key="10">
    <source>
        <dbReference type="EMBL" id="OWP04258.1"/>
    </source>
</evidence>
<dbReference type="PANTHER" id="PTHR48022:SF3">
    <property type="entry name" value="HEXOSE TRANSPORTER PROTEIN (AFU_ORTHOLOGUE AFUA_8G04480)-RELATED"/>
    <property type="match status" value="1"/>
</dbReference>
<evidence type="ECO:0000256" key="2">
    <source>
        <dbReference type="ARBA" id="ARBA00010992"/>
    </source>
</evidence>
<feature type="compositionally biased region" description="Polar residues" evidence="7">
    <location>
        <begin position="595"/>
        <end position="606"/>
    </location>
</feature>
<feature type="domain" description="Major facilitator superfamily (MFS) profile" evidence="9">
    <location>
        <begin position="40"/>
        <end position="479"/>
    </location>
</feature>
<dbReference type="AlphaFoldDB" id="A0A218Z8E7"/>
<dbReference type="InterPro" id="IPR005829">
    <property type="entry name" value="Sugar_transporter_CS"/>
</dbReference>
<evidence type="ECO:0000259" key="9">
    <source>
        <dbReference type="PROSITE" id="PS50850"/>
    </source>
</evidence>
<reference evidence="10 11" key="1">
    <citation type="submission" date="2017-04" db="EMBL/GenBank/DDBJ databases">
        <title>Draft genome sequence of Marssonina coronaria NL1: causal agent of apple blotch.</title>
        <authorList>
            <person name="Cheng Q."/>
        </authorList>
    </citation>
    <scope>NUCLEOTIDE SEQUENCE [LARGE SCALE GENOMIC DNA]</scope>
    <source>
        <strain evidence="10 11">NL1</strain>
    </source>
</reference>
<feature type="transmembrane region" description="Helical" evidence="8">
    <location>
        <begin position="290"/>
        <end position="312"/>
    </location>
</feature>
<feature type="transmembrane region" description="Helical" evidence="8">
    <location>
        <begin position="168"/>
        <end position="190"/>
    </location>
</feature>
<name>A0A218Z8E7_9HELO</name>
<feature type="transmembrane region" description="Helical" evidence="8">
    <location>
        <begin position="202"/>
        <end position="219"/>
    </location>
</feature>
<accession>A0A218Z8E7</accession>
<keyword evidence="11" id="KW-1185">Reference proteome</keyword>